<name>A0ABX1MQA9_9RHOO</name>
<dbReference type="Pfam" id="PF11390">
    <property type="entry name" value="FdsD"/>
    <property type="match status" value="1"/>
</dbReference>
<evidence type="ECO:0000313" key="2">
    <source>
        <dbReference type="Proteomes" id="UP000652074"/>
    </source>
</evidence>
<dbReference type="EMBL" id="WTVR01000003">
    <property type="protein sequence ID" value="NMF87327.1"/>
    <property type="molecule type" value="Genomic_DNA"/>
</dbReference>
<keyword evidence="2" id="KW-1185">Reference proteome</keyword>
<dbReference type="Proteomes" id="UP000652074">
    <property type="component" value="Unassembled WGS sequence"/>
</dbReference>
<organism evidence="1 2">
    <name type="scientific">Aromatoleum petrolei</name>
    <dbReference type="NCBI Taxonomy" id="76116"/>
    <lineage>
        <taxon>Bacteria</taxon>
        <taxon>Pseudomonadati</taxon>
        <taxon>Pseudomonadota</taxon>
        <taxon>Betaproteobacteria</taxon>
        <taxon>Rhodocyclales</taxon>
        <taxon>Rhodocyclaceae</taxon>
        <taxon>Aromatoleum</taxon>
    </lineage>
</organism>
<sequence>MDIQQLVKAANQIGAYFAIYPDQEQARQEITRHLTNFWTPHMRAAIRDHVASGAAHDLSPLAAAAVQVLPPAAASSPR</sequence>
<dbReference type="InterPro" id="IPR021074">
    <property type="entry name" value="Formate_DH_dsu"/>
</dbReference>
<dbReference type="RefSeq" id="WP_169204761.1">
    <property type="nucleotide sequence ID" value="NZ_CP059560.1"/>
</dbReference>
<proteinExistence type="predicted"/>
<protein>
    <submittedName>
        <fullName evidence="1">Formate dehydrogenase</fullName>
    </submittedName>
</protein>
<comment type="caution">
    <text evidence="1">The sequence shown here is derived from an EMBL/GenBank/DDBJ whole genome shotgun (WGS) entry which is preliminary data.</text>
</comment>
<accession>A0ABX1MQA9</accession>
<gene>
    <name evidence="1" type="ORF">GPA26_02420</name>
</gene>
<reference evidence="1 2" key="1">
    <citation type="submission" date="2019-12" db="EMBL/GenBank/DDBJ databases">
        <title>Comparative genomics gives insights into the taxonomy of the Azoarcus-Aromatoleum group and reveals separate origins of nif in the plant-associated Azoarcus and non-plant-associated Aromatoleum sub-groups.</title>
        <authorList>
            <person name="Lafos M."/>
            <person name="Maluk M."/>
            <person name="Batista M."/>
            <person name="Junghare M."/>
            <person name="Carmona M."/>
            <person name="Faoro H."/>
            <person name="Cruz L.M."/>
            <person name="Battistoni F."/>
            <person name="De Souza E."/>
            <person name="Pedrosa F."/>
            <person name="Chen W.-M."/>
            <person name="Poole P.S."/>
            <person name="Dixon R.A."/>
            <person name="James E.K."/>
        </authorList>
    </citation>
    <scope>NUCLEOTIDE SEQUENCE [LARGE SCALE GENOMIC DNA]</scope>
    <source>
        <strain evidence="1 2">ToN1</strain>
    </source>
</reference>
<evidence type="ECO:0000313" key="1">
    <source>
        <dbReference type="EMBL" id="NMF87327.1"/>
    </source>
</evidence>